<dbReference type="STRING" id="1128970.SAMN04487935_0100"/>
<dbReference type="RefSeq" id="WP_091391355.1">
    <property type="nucleotide sequence ID" value="NZ_BKAI01000001.1"/>
</dbReference>
<feature type="transmembrane region" description="Helical" evidence="1">
    <location>
        <begin position="86"/>
        <end position="111"/>
    </location>
</feature>
<dbReference type="Proteomes" id="UP000199580">
    <property type="component" value="Unassembled WGS sequence"/>
</dbReference>
<sequence length="163" mass="18933">METRKKFESRFEKASPKSSEEIKAACERIMSYDQQDYDIRSNGNHIWVEVGENKQQYWSPVLHLKIEKSEAENHTFIKGQFAESPVLWLVFLAAKFISVGIFIVSLVIAYYKYASGWNFNTELFLMFGMVSVWFALFLISENYKRKGAGQIKKLYDFVDAIAA</sequence>
<dbReference type="OrthoDB" id="1451346at2"/>
<keyword evidence="1" id="KW-0472">Membrane</keyword>
<evidence type="ECO:0000256" key="1">
    <source>
        <dbReference type="SAM" id="Phobius"/>
    </source>
</evidence>
<keyword evidence="1" id="KW-1133">Transmembrane helix</keyword>
<keyword evidence="3" id="KW-1185">Reference proteome</keyword>
<gene>
    <name evidence="2" type="ORF">SAMN04487935_0100</name>
</gene>
<reference evidence="2 3" key="1">
    <citation type="submission" date="2016-10" db="EMBL/GenBank/DDBJ databases">
        <authorList>
            <person name="de Groot N.N."/>
        </authorList>
    </citation>
    <scope>NUCLEOTIDE SEQUENCE [LARGE SCALE GENOMIC DNA]</scope>
    <source>
        <strain evidence="2 3">CGMCC 1.10076</strain>
    </source>
</reference>
<protein>
    <submittedName>
        <fullName evidence="2">Uncharacterized protein</fullName>
    </submittedName>
</protein>
<feature type="transmembrane region" description="Helical" evidence="1">
    <location>
        <begin position="123"/>
        <end position="143"/>
    </location>
</feature>
<dbReference type="AlphaFoldDB" id="A0A1G8RFN7"/>
<dbReference type="EMBL" id="FNEZ01000001">
    <property type="protein sequence ID" value="SDJ15719.1"/>
    <property type="molecule type" value="Genomic_DNA"/>
</dbReference>
<organism evidence="2 3">
    <name type="scientific">Flavobacterium noncentrifugens</name>
    <dbReference type="NCBI Taxonomy" id="1128970"/>
    <lineage>
        <taxon>Bacteria</taxon>
        <taxon>Pseudomonadati</taxon>
        <taxon>Bacteroidota</taxon>
        <taxon>Flavobacteriia</taxon>
        <taxon>Flavobacteriales</taxon>
        <taxon>Flavobacteriaceae</taxon>
        <taxon>Flavobacterium</taxon>
    </lineage>
</organism>
<name>A0A1G8RFN7_9FLAO</name>
<accession>A0A1G8RFN7</accession>
<evidence type="ECO:0000313" key="2">
    <source>
        <dbReference type="EMBL" id="SDJ15719.1"/>
    </source>
</evidence>
<proteinExistence type="predicted"/>
<evidence type="ECO:0000313" key="3">
    <source>
        <dbReference type="Proteomes" id="UP000199580"/>
    </source>
</evidence>
<keyword evidence="1" id="KW-0812">Transmembrane</keyword>